<dbReference type="InterPro" id="IPR045865">
    <property type="entry name" value="ACT-like_dom_sf"/>
</dbReference>
<feature type="binding site" evidence="8">
    <location>
        <position position="229"/>
    </location>
    <ligand>
        <name>ATP</name>
        <dbReference type="ChEBI" id="CHEBI:30616"/>
    </ligand>
</feature>
<dbReference type="InterPro" id="IPR005260">
    <property type="entry name" value="Asp_kin_monofn"/>
</dbReference>
<comment type="pathway">
    <text evidence="1 10">Amino-acid biosynthesis; L-lysine biosynthesis via DAP pathway; (S)-tetrahydrodipicolinate from L-aspartate: step 1/4.</text>
</comment>
<evidence type="ECO:0000259" key="11">
    <source>
        <dbReference type="Pfam" id="PF00696"/>
    </source>
</evidence>
<dbReference type="PROSITE" id="PS00324">
    <property type="entry name" value="ASPARTOKINASE"/>
    <property type="match status" value="1"/>
</dbReference>
<name>A0A4R1M5Q5_9SPHI</name>
<feature type="binding site" evidence="8">
    <location>
        <begin position="5"/>
        <end position="8"/>
    </location>
    <ligand>
        <name>ATP</name>
        <dbReference type="ChEBI" id="CHEBI:30616"/>
    </ligand>
</feature>
<dbReference type="InterPro" id="IPR018042">
    <property type="entry name" value="Aspartate_kinase_CS"/>
</dbReference>
<feature type="binding site" evidence="8">
    <location>
        <position position="119"/>
    </location>
    <ligand>
        <name>substrate</name>
    </ligand>
</feature>
<evidence type="ECO:0000256" key="7">
    <source>
        <dbReference type="ARBA" id="ARBA00047872"/>
    </source>
</evidence>
<dbReference type="InterPro" id="IPR054352">
    <property type="entry name" value="ACT_Aspartokinase"/>
</dbReference>
<dbReference type="EMBL" id="SMGO01000001">
    <property type="protein sequence ID" value="TCK85039.1"/>
    <property type="molecule type" value="Genomic_DNA"/>
</dbReference>
<feature type="binding site" evidence="8">
    <location>
        <position position="41"/>
    </location>
    <ligand>
        <name>substrate</name>
    </ligand>
</feature>
<comment type="similarity">
    <text evidence="2 9">Belongs to the aspartokinase family.</text>
</comment>
<comment type="caution">
    <text evidence="13">The sequence shown here is derived from an EMBL/GenBank/DDBJ whole genome shotgun (WGS) entry which is preliminary data.</text>
</comment>
<evidence type="ECO:0000256" key="2">
    <source>
        <dbReference type="ARBA" id="ARBA00010122"/>
    </source>
</evidence>
<evidence type="ECO:0000256" key="10">
    <source>
        <dbReference type="RuleBase" id="RU004249"/>
    </source>
</evidence>
<dbReference type="NCBIfam" id="TIGR00657">
    <property type="entry name" value="asp_kinases"/>
    <property type="match status" value="1"/>
</dbReference>
<dbReference type="PANTHER" id="PTHR21499:SF59">
    <property type="entry name" value="ASPARTOKINASE"/>
    <property type="match status" value="1"/>
</dbReference>
<dbReference type="Gene3D" id="3.30.70.260">
    <property type="match status" value="2"/>
</dbReference>
<keyword evidence="6 8" id="KW-0067">ATP-binding</keyword>
<sequence length="437" mass="48906">MRILKFGGTSLATAERMKALYQIAKSDDRQIIVLSAVSGTTNALVEISEAFQHGKKEAADAIIKELRLKYNAFIQELFTTEKGLENGKELIDYHFKLIASLSEQQFTPVEEKVILAQGELLSTTLFHFYLTEIGVKSRLLPALDFMKIDEDNEPIIDFIKVKLQELLDKDKDCQLFITQGFICRNSFGEIDNLRRGGSDYTASLIGAAIQADEVQIWTDIDGMHNNDPRIVKGTKPIAHISFNEAAELAYFGAKILHPQSVFPAQRYNVPVRILDTLVPEAPGTTIRAEGAIKGGVRAIAAKDGITAIRIHSSRMLLAYGFLRRVFEVFERYKTPIDMITTSEVAISLTIDDTKHLQEIKKELEDFGHVEVDYDQTIVCVVGDFSSSTHGYTSRVLDAVKHLPIRMISYGGSEYNISLLLNTSDKVEALKSLHTRLF</sequence>
<evidence type="ECO:0000256" key="5">
    <source>
        <dbReference type="ARBA" id="ARBA00022777"/>
    </source>
</evidence>
<protein>
    <recommendedName>
        <fullName evidence="9">Aspartokinase</fullName>
        <ecNumber evidence="9">2.7.2.4</ecNumber>
    </recommendedName>
</protein>
<evidence type="ECO:0000256" key="9">
    <source>
        <dbReference type="RuleBase" id="RU003448"/>
    </source>
</evidence>
<dbReference type="GO" id="GO:0009088">
    <property type="term" value="P:threonine biosynthetic process"/>
    <property type="evidence" value="ECO:0007669"/>
    <property type="project" value="UniProtKB-UniPathway"/>
</dbReference>
<dbReference type="InterPro" id="IPR001048">
    <property type="entry name" value="Asp/Glu/Uridylate_kinase"/>
</dbReference>
<dbReference type="GO" id="GO:0009090">
    <property type="term" value="P:homoserine biosynthetic process"/>
    <property type="evidence" value="ECO:0007669"/>
    <property type="project" value="TreeGrafter"/>
</dbReference>
<evidence type="ECO:0000256" key="1">
    <source>
        <dbReference type="ARBA" id="ARBA00004766"/>
    </source>
</evidence>
<dbReference type="RefSeq" id="WP_132220918.1">
    <property type="nucleotide sequence ID" value="NZ_SMGO01000001.1"/>
</dbReference>
<evidence type="ECO:0000313" key="14">
    <source>
        <dbReference type="Proteomes" id="UP000294616"/>
    </source>
</evidence>
<keyword evidence="3 9" id="KW-0808">Transferase</keyword>
<dbReference type="Pfam" id="PF22468">
    <property type="entry name" value="ACT_9"/>
    <property type="match status" value="1"/>
</dbReference>
<dbReference type="Pfam" id="PF00696">
    <property type="entry name" value="AA_kinase"/>
    <property type="match status" value="1"/>
</dbReference>
<accession>A0A4R1M5Q5</accession>
<keyword evidence="5 9" id="KW-0418">Kinase</keyword>
<keyword evidence="4 8" id="KW-0547">Nucleotide-binding</keyword>
<dbReference type="GO" id="GO:0009089">
    <property type="term" value="P:lysine biosynthetic process via diaminopimelate"/>
    <property type="evidence" value="ECO:0007669"/>
    <property type="project" value="UniProtKB-UniPathway"/>
</dbReference>
<dbReference type="Proteomes" id="UP000294616">
    <property type="component" value="Unassembled WGS sequence"/>
</dbReference>
<dbReference type="GO" id="GO:0005524">
    <property type="term" value="F:ATP binding"/>
    <property type="evidence" value="ECO:0007669"/>
    <property type="project" value="UniProtKB-KW"/>
</dbReference>
<gene>
    <name evidence="13" type="ORF">C8N28_0335</name>
</gene>
<dbReference type="UniPathway" id="UPA00034">
    <property type="reaction ID" value="UER00015"/>
</dbReference>
<dbReference type="PIRSF" id="PIRSF000726">
    <property type="entry name" value="Asp_kin"/>
    <property type="match status" value="1"/>
</dbReference>
<proteinExistence type="inferred from homology"/>
<dbReference type="InterPro" id="IPR001341">
    <property type="entry name" value="Asp_kinase"/>
</dbReference>
<dbReference type="InterPro" id="IPR036393">
    <property type="entry name" value="AceGlu_kinase-like_sf"/>
</dbReference>
<dbReference type="UniPathway" id="UPA00051">
    <property type="reaction ID" value="UER00462"/>
</dbReference>
<dbReference type="EC" id="2.7.2.4" evidence="9"/>
<evidence type="ECO:0000256" key="4">
    <source>
        <dbReference type="ARBA" id="ARBA00022741"/>
    </source>
</evidence>
<dbReference type="GO" id="GO:0004072">
    <property type="term" value="F:aspartate kinase activity"/>
    <property type="evidence" value="ECO:0007669"/>
    <property type="project" value="UniProtKB-EC"/>
</dbReference>
<dbReference type="UniPathway" id="UPA00050">
    <property type="reaction ID" value="UER00461"/>
</dbReference>
<evidence type="ECO:0000256" key="3">
    <source>
        <dbReference type="ARBA" id="ARBA00022679"/>
    </source>
</evidence>
<dbReference type="OrthoDB" id="9799110at2"/>
<comment type="pathway">
    <text evidence="10">Amino-acid biosynthesis; L-methionine biosynthesis via de novo pathway; L-homoserine from L-aspartate: step 1/3.</text>
</comment>
<dbReference type="SUPFAM" id="SSF55021">
    <property type="entry name" value="ACT-like"/>
    <property type="match status" value="2"/>
</dbReference>
<dbReference type="AlphaFoldDB" id="A0A4R1M5Q5"/>
<evidence type="ECO:0000259" key="12">
    <source>
        <dbReference type="Pfam" id="PF22468"/>
    </source>
</evidence>
<feature type="binding site" evidence="8">
    <location>
        <begin position="218"/>
        <end position="219"/>
    </location>
    <ligand>
        <name>ATP</name>
        <dbReference type="ChEBI" id="CHEBI:30616"/>
    </ligand>
</feature>
<dbReference type="SUPFAM" id="SSF53633">
    <property type="entry name" value="Carbamate kinase-like"/>
    <property type="match status" value="1"/>
</dbReference>
<dbReference type="PANTHER" id="PTHR21499">
    <property type="entry name" value="ASPARTATE KINASE"/>
    <property type="match status" value="1"/>
</dbReference>
<dbReference type="GO" id="GO:0005829">
    <property type="term" value="C:cytosol"/>
    <property type="evidence" value="ECO:0007669"/>
    <property type="project" value="TreeGrafter"/>
</dbReference>
<keyword evidence="10" id="KW-0028">Amino-acid biosynthesis</keyword>
<evidence type="ECO:0000313" key="13">
    <source>
        <dbReference type="EMBL" id="TCK85039.1"/>
    </source>
</evidence>
<evidence type="ECO:0000256" key="8">
    <source>
        <dbReference type="PIRSR" id="PIRSR000726-1"/>
    </source>
</evidence>
<keyword evidence="14" id="KW-1185">Reference proteome</keyword>
<reference evidence="13 14" key="1">
    <citation type="submission" date="2019-03" db="EMBL/GenBank/DDBJ databases">
        <title>Genomic Encyclopedia of Archaeal and Bacterial Type Strains, Phase II (KMG-II): from individual species to whole genera.</title>
        <authorList>
            <person name="Goeker M."/>
        </authorList>
    </citation>
    <scope>NUCLEOTIDE SEQUENCE [LARGE SCALE GENOMIC DNA]</scope>
    <source>
        <strain evidence="13 14">DSM 22554</strain>
    </source>
</reference>
<feature type="domain" description="Aspartokinase ACT" evidence="12">
    <location>
        <begin position="378"/>
        <end position="435"/>
    </location>
</feature>
<feature type="domain" description="Aspartate/glutamate/uridylate kinase" evidence="11">
    <location>
        <begin position="2"/>
        <end position="275"/>
    </location>
</feature>
<dbReference type="CDD" id="cd04912">
    <property type="entry name" value="ACT_AKiii-LysC-EC-like_1"/>
    <property type="match status" value="1"/>
</dbReference>
<dbReference type="Gene3D" id="3.40.1160.10">
    <property type="entry name" value="Acetylglutamate kinase-like"/>
    <property type="match status" value="1"/>
</dbReference>
<comment type="pathway">
    <text evidence="10">Amino-acid biosynthesis; L-threonine biosynthesis; L-threonine from L-aspartate: step 1/5.</text>
</comment>
<organism evidence="13 14">
    <name type="scientific">Albibacterium bauzanense</name>
    <dbReference type="NCBI Taxonomy" id="653929"/>
    <lineage>
        <taxon>Bacteria</taxon>
        <taxon>Pseudomonadati</taxon>
        <taxon>Bacteroidota</taxon>
        <taxon>Sphingobacteriia</taxon>
        <taxon>Sphingobacteriales</taxon>
        <taxon>Sphingobacteriaceae</taxon>
        <taxon>Albibacterium</taxon>
    </lineage>
</organism>
<evidence type="ECO:0000256" key="6">
    <source>
        <dbReference type="ARBA" id="ARBA00022840"/>
    </source>
</evidence>
<comment type="catalytic activity">
    <reaction evidence="7 9">
        <text>L-aspartate + ATP = 4-phospho-L-aspartate + ADP</text>
        <dbReference type="Rhea" id="RHEA:23776"/>
        <dbReference type="ChEBI" id="CHEBI:29991"/>
        <dbReference type="ChEBI" id="CHEBI:30616"/>
        <dbReference type="ChEBI" id="CHEBI:57535"/>
        <dbReference type="ChEBI" id="CHEBI:456216"/>
        <dbReference type="EC" id="2.7.2.4"/>
    </reaction>
</comment>